<dbReference type="AlphaFoldDB" id="A0A328U8R1"/>
<comment type="caution">
    <text evidence="11">The sequence shown here is derived from an EMBL/GenBank/DDBJ whole genome shotgun (WGS) entry which is preliminary data.</text>
</comment>
<dbReference type="SMART" id="SM01323">
    <property type="entry name" value="YajC"/>
    <property type="match status" value="1"/>
</dbReference>
<evidence type="ECO:0000256" key="9">
    <source>
        <dbReference type="ARBA" id="ARBA00023136"/>
    </source>
</evidence>
<dbReference type="Pfam" id="PF02699">
    <property type="entry name" value="YajC"/>
    <property type="match status" value="1"/>
</dbReference>
<evidence type="ECO:0000313" key="11">
    <source>
        <dbReference type="EMBL" id="RAQ22020.1"/>
    </source>
</evidence>
<dbReference type="NCBIfam" id="TIGR00739">
    <property type="entry name" value="yajC"/>
    <property type="match status" value="1"/>
</dbReference>
<keyword evidence="3" id="KW-0813">Transport</keyword>
<keyword evidence="12" id="KW-1185">Reference proteome</keyword>
<gene>
    <name evidence="11" type="primary">yajC</name>
    <name evidence="11" type="ORF">DPQ25_13790</name>
</gene>
<dbReference type="PANTHER" id="PTHR33909">
    <property type="entry name" value="SEC TRANSLOCON ACCESSORY COMPLEX SUBUNIT YAJC"/>
    <property type="match status" value="1"/>
</dbReference>
<evidence type="ECO:0000256" key="7">
    <source>
        <dbReference type="ARBA" id="ARBA00022989"/>
    </source>
</evidence>
<dbReference type="Proteomes" id="UP000249377">
    <property type="component" value="Unassembled WGS sequence"/>
</dbReference>
<dbReference type="InterPro" id="IPR003849">
    <property type="entry name" value="Preprotein_translocase_YajC"/>
</dbReference>
<evidence type="ECO:0000256" key="5">
    <source>
        <dbReference type="ARBA" id="ARBA00022692"/>
    </source>
</evidence>
<dbReference type="GO" id="GO:0005886">
    <property type="term" value="C:plasma membrane"/>
    <property type="evidence" value="ECO:0007669"/>
    <property type="project" value="UniProtKB-SubCell"/>
</dbReference>
<comment type="subcellular location">
    <subcellularLocation>
        <location evidence="1">Cell membrane</location>
        <topology evidence="1">Single-pass membrane protein</topology>
    </subcellularLocation>
</comment>
<comment type="similarity">
    <text evidence="2">Belongs to the YajC family.</text>
</comment>
<evidence type="ECO:0000256" key="4">
    <source>
        <dbReference type="ARBA" id="ARBA00022475"/>
    </source>
</evidence>
<evidence type="ECO:0000256" key="3">
    <source>
        <dbReference type="ARBA" id="ARBA00022448"/>
    </source>
</evidence>
<evidence type="ECO:0000313" key="12">
    <source>
        <dbReference type="Proteomes" id="UP000249377"/>
    </source>
</evidence>
<evidence type="ECO:0000256" key="10">
    <source>
        <dbReference type="SAM" id="Phobius"/>
    </source>
</evidence>
<keyword evidence="7 10" id="KW-1133">Transmembrane helix</keyword>
<reference evidence="11 12" key="1">
    <citation type="submission" date="2018-06" db="EMBL/GenBank/DDBJ databases">
        <title>Noncontiguous genome sequence of Ruminococcaceae bacterium ASD2818.</title>
        <authorList>
            <person name="Chaplin A.V."/>
            <person name="Sokolova S.R."/>
            <person name="Kochetkova T.O."/>
            <person name="Goltsov A.Y."/>
            <person name="Trofimov D.Y."/>
            <person name="Efimov B.A."/>
        </authorList>
    </citation>
    <scope>NUCLEOTIDE SEQUENCE [LARGE SCALE GENOMIC DNA]</scope>
    <source>
        <strain evidence="11 12">ASD2818</strain>
    </source>
</reference>
<proteinExistence type="inferred from homology"/>
<evidence type="ECO:0000256" key="1">
    <source>
        <dbReference type="ARBA" id="ARBA00004162"/>
    </source>
</evidence>
<evidence type="ECO:0000256" key="6">
    <source>
        <dbReference type="ARBA" id="ARBA00022927"/>
    </source>
</evidence>
<keyword evidence="9 10" id="KW-0472">Membrane</keyword>
<name>A0A328U8R1_9FIRM</name>
<evidence type="ECO:0000256" key="2">
    <source>
        <dbReference type="ARBA" id="ARBA00006742"/>
    </source>
</evidence>
<dbReference type="EMBL" id="QLYR01000017">
    <property type="protein sequence ID" value="RAQ22020.1"/>
    <property type="molecule type" value="Genomic_DNA"/>
</dbReference>
<keyword evidence="4" id="KW-1003">Cell membrane</keyword>
<organism evidence="11 12">
    <name type="scientific">Hydrogeniiclostridium mannosilyticum</name>
    <dbReference type="NCBI Taxonomy" id="2764322"/>
    <lineage>
        <taxon>Bacteria</taxon>
        <taxon>Bacillati</taxon>
        <taxon>Bacillota</taxon>
        <taxon>Clostridia</taxon>
        <taxon>Eubacteriales</taxon>
        <taxon>Acutalibacteraceae</taxon>
        <taxon>Hydrogeniiclostridium</taxon>
    </lineage>
</organism>
<accession>A0A328U8R1</accession>
<feature type="transmembrane region" description="Helical" evidence="10">
    <location>
        <begin position="20"/>
        <end position="38"/>
    </location>
</feature>
<sequence length="110" mass="12106">MYQFLPLAEAADSSGGMSSWITIILLYAVVIGGLYLIVIRPQSKKKKKEESMRKNVQIGDEITTIGGISGRVVGIKEDSELIIETGTDRNKIKVKRWAIGSVDTIHDDAE</sequence>
<protein>
    <submittedName>
        <fullName evidence="11">Preprotein translocase subunit YajC</fullName>
    </submittedName>
</protein>
<keyword evidence="8" id="KW-0811">Translocation</keyword>
<keyword evidence="5 10" id="KW-0812">Transmembrane</keyword>
<dbReference type="PANTHER" id="PTHR33909:SF1">
    <property type="entry name" value="SEC TRANSLOCON ACCESSORY COMPLEX SUBUNIT YAJC"/>
    <property type="match status" value="1"/>
</dbReference>
<evidence type="ECO:0000256" key="8">
    <source>
        <dbReference type="ARBA" id="ARBA00023010"/>
    </source>
</evidence>
<dbReference type="RefSeq" id="WP_112333759.1">
    <property type="nucleotide sequence ID" value="NZ_QLYR01000017.1"/>
</dbReference>
<dbReference type="GO" id="GO:0015031">
    <property type="term" value="P:protein transport"/>
    <property type="evidence" value="ECO:0007669"/>
    <property type="project" value="UniProtKB-KW"/>
</dbReference>
<keyword evidence="6" id="KW-0653">Protein transport</keyword>
<dbReference type="PRINTS" id="PR01853">
    <property type="entry name" value="YAJCTRNLCASE"/>
</dbReference>